<dbReference type="Gene3D" id="3.40.50.1110">
    <property type="entry name" value="SGNH hydrolase"/>
    <property type="match status" value="1"/>
</dbReference>
<gene>
    <name evidence="3" type="ORF">DH2020_044839</name>
</gene>
<evidence type="ECO:0000256" key="1">
    <source>
        <dbReference type="ARBA" id="ARBA00022801"/>
    </source>
</evidence>
<dbReference type="EMBL" id="JABTTQ020002914">
    <property type="protein sequence ID" value="KAK6121414.1"/>
    <property type="molecule type" value="Genomic_DNA"/>
</dbReference>
<protein>
    <recommendedName>
        <fullName evidence="2">Sialate O-acetylesterase domain-containing protein</fullName>
    </recommendedName>
</protein>
<dbReference type="Proteomes" id="UP001318860">
    <property type="component" value="Unassembled WGS sequence"/>
</dbReference>
<reference evidence="3 4" key="1">
    <citation type="journal article" date="2021" name="Comput. Struct. Biotechnol. J.">
        <title>De novo genome assembly of the potent medicinal plant Rehmannia glutinosa using nanopore technology.</title>
        <authorList>
            <person name="Ma L."/>
            <person name="Dong C."/>
            <person name="Song C."/>
            <person name="Wang X."/>
            <person name="Zheng X."/>
            <person name="Niu Y."/>
            <person name="Chen S."/>
            <person name="Feng W."/>
        </authorList>
    </citation>
    <scope>NUCLEOTIDE SEQUENCE [LARGE SCALE GENOMIC DNA]</scope>
    <source>
        <strain evidence="3">DH-2019</strain>
    </source>
</reference>
<dbReference type="PANTHER" id="PTHR31988:SF19">
    <property type="entry name" value="9-O-ACETYL-N-ACETYLNEURAMINIC ACID DEACETYLASE-RELATED"/>
    <property type="match status" value="1"/>
</dbReference>
<dbReference type="PANTHER" id="PTHR31988">
    <property type="entry name" value="ESTERASE, PUTATIVE (DUF303)-RELATED"/>
    <property type="match status" value="1"/>
</dbReference>
<evidence type="ECO:0000259" key="2">
    <source>
        <dbReference type="Pfam" id="PF03629"/>
    </source>
</evidence>
<dbReference type="InterPro" id="IPR052940">
    <property type="entry name" value="Carb_Esterase_6"/>
</dbReference>
<dbReference type="Pfam" id="PF03629">
    <property type="entry name" value="SASA"/>
    <property type="match status" value="1"/>
</dbReference>
<name>A0ABR0UFU5_REHGL</name>
<sequence length="261" mass="28802">MSVSAFYKDIYLQVAQPIYVCNEHEILKTKPKKKLLFKSNRSSMELSNPTQSNEAQPAKQIFILAGQSNMSGRGGVDKHKQWDGVVPPESSADASKIFRLGPNLHWEAAREPLHQEIDSNRTCGVGPGMSFANALKERVGVVGLVPCAVAGTAIKDWARGTAAYEDMVRRVKAAAAHGGGEIKAVLWYQGEKDTFTEEDANSYKENTERLIVNLREDVDLPSLPVILVAIASGRGYLEKVRDIQKGIDRTVLGCFLSWRFP</sequence>
<keyword evidence="4" id="KW-1185">Reference proteome</keyword>
<evidence type="ECO:0000313" key="4">
    <source>
        <dbReference type="Proteomes" id="UP001318860"/>
    </source>
</evidence>
<proteinExistence type="predicted"/>
<dbReference type="InterPro" id="IPR036514">
    <property type="entry name" value="SGNH_hydro_sf"/>
</dbReference>
<accession>A0ABR0UFU5</accession>
<comment type="caution">
    <text evidence="3">The sequence shown here is derived from an EMBL/GenBank/DDBJ whole genome shotgun (WGS) entry which is preliminary data.</text>
</comment>
<evidence type="ECO:0000313" key="3">
    <source>
        <dbReference type="EMBL" id="KAK6121414.1"/>
    </source>
</evidence>
<organism evidence="3 4">
    <name type="scientific">Rehmannia glutinosa</name>
    <name type="common">Chinese foxglove</name>
    <dbReference type="NCBI Taxonomy" id="99300"/>
    <lineage>
        <taxon>Eukaryota</taxon>
        <taxon>Viridiplantae</taxon>
        <taxon>Streptophyta</taxon>
        <taxon>Embryophyta</taxon>
        <taxon>Tracheophyta</taxon>
        <taxon>Spermatophyta</taxon>
        <taxon>Magnoliopsida</taxon>
        <taxon>eudicotyledons</taxon>
        <taxon>Gunneridae</taxon>
        <taxon>Pentapetalae</taxon>
        <taxon>asterids</taxon>
        <taxon>lamiids</taxon>
        <taxon>Lamiales</taxon>
        <taxon>Orobanchaceae</taxon>
        <taxon>Rehmannieae</taxon>
        <taxon>Rehmannia</taxon>
    </lineage>
</organism>
<dbReference type="InterPro" id="IPR005181">
    <property type="entry name" value="SASA"/>
</dbReference>
<keyword evidence="1" id="KW-0378">Hydrolase</keyword>
<feature type="domain" description="Sialate O-acetylesterase" evidence="2">
    <location>
        <begin position="59"/>
        <end position="252"/>
    </location>
</feature>
<dbReference type="SUPFAM" id="SSF52266">
    <property type="entry name" value="SGNH hydrolase"/>
    <property type="match status" value="1"/>
</dbReference>